<evidence type="ECO:0000259" key="4">
    <source>
        <dbReference type="Pfam" id="PF22725"/>
    </source>
</evidence>
<evidence type="ECO:0000256" key="2">
    <source>
        <dbReference type="ARBA" id="ARBA00023002"/>
    </source>
</evidence>
<dbReference type="SUPFAM" id="SSF51735">
    <property type="entry name" value="NAD(P)-binding Rossmann-fold domains"/>
    <property type="match status" value="1"/>
</dbReference>
<dbReference type="Gene3D" id="3.30.360.10">
    <property type="entry name" value="Dihydrodipicolinate Reductase, domain 2"/>
    <property type="match status" value="1"/>
</dbReference>
<feature type="domain" description="Gfo/Idh/MocA-like oxidoreductase N-terminal" evidence="3">
    <location>
        <begin position="5"/>
        <end position="129"/>
    </location>
</feature>
<organism evidence="5 6">
    <name type="scientific">Tegillarca granosa</name>
    <name type="common">Malaysian cockle</name>
    <name type="synonym">Anadara granosa</name>
    <dbReference type="NCBI Taxonomy" id="220873"/>
    <lineage>
        <taxon>Eukaryota</taxon>
        <taxon>Metazoa</taxon>
        <taxon>Spiralia</taxon>
        <taxon>Lophotrochozoa</taxon>
        <taxon>Mollusca</taxon>
        <taxon>Bivalvia</taxon>
        <taxon>Autobranchia</taxon>
        <taxon>Pteriomorphia</taxon>
        <taxon>Arcoida</taxon>
        <taxon>Arcoidea</taxon>
        <taxon>Arcidae</taxon>
        <taxon>Tegillarca</taxon>
    </lineage>
</organism>
<feature type="domain" description="GFO/IDH/MocA-like oxidoreductase" evidence="4">
    <location>
        <begin position="144"/>
        <end position="252"/>
    </location>
</feature>
<dbReference type="InterPro" id="IPR000683">
    <property type="entry name" value="Gfo/Idh/MocA-like_OxRdtase_N"/>
</dbReference>
<accession>A0ABQ9FCH0</accession>
<comment type="similarity">
    <text evidence="1">Belongs to the Gfo/Idh/MocA family.</text>
</comment>
<dbReference type="Pfam" id="PF01408">
    <property type="entry name" value="GFO_IDH_MocA"/>
    <property type="match status" value="1"/>
</dbReference>
<evidence type="ECO:0000313" key="6">
    <source>
        <dbReference type="Proteomes" id="UP001217089"/>
    </source>
</evidence>
<gene>
    <name evidence="5" type="ORF">KUTeg_008693</name>
</gene>
<dbReference type="PANTHER" id="PTHR42840:SF3">
    <property type="entry name" value="BINDING ROSSMANN FOLD OXIDOREDUCTASE, PUTATIVE (AFU_ORTHOLOGUE AFUA_2G10240)-RELATED"/>
    <property type="match status" value="1"/>
</dbReference>
<dbReference type="EMBL" id="JARBDR010000342">
    <property type="protein sequence ID" value="KAJ8314132.1"/>
    <property type="molecule type" value="Genomic_DNA"/>
</dbReference>
<dbReference type="Proteomes" id="UP001217089">
    <property type="component" value="Unassembled WGS sequence"/>
</dbReference>
<sequence length="254" mass="28666">MSRLGIALFGVGRIGQVHLENLVFSNKVDIRWLVDVKEVHPGIQTASQQLRLGDETHITTPDDIDKVLSDKRVDVVLVCTITPTHEEIIRKALNAGKHVFCEKPLALTLEAVKKCYEEAEKCKKVLFCGLNRRFHDQLFAIYTKVKQGDLGQVRIVRMTSRDQHPPKNYLQNNRGGILFDMGIHDLDYICWLIGKRPLSVSAFGATSPESPDDYRELNENDSAVAILKFPDNIIAYCEVTHGSCYGYEQTVEPV</sequence>
<evidence type="ECO:0000259" key="3">
    <source>
        <dbReference type="Pfam" id="PF01408"/>
    </source>
</evidence>
<name>A0ABQ9FCH0_TEGGR</name>
<evidence type="ECO:0000256" key="1">
    <source>
        <dbReference type="ARBA" id="ARBA00010928"/>
    </source>
</evidence>
<evidence type="ECO:0008006" key="7">
    <source>
        <dbReference type="Google" id="ProtNLM"/>
    </source>
</evidence>
<dbReference type="Pfam" id="PF22725">
    <property type="entry name" value="GFO_IDH_MocA_C3"/>
    <property type="match status" value="1"/>
</dbReference>
<dbReference type="InterPro" id="IPR036291">
    <property type="entry name" value="NAD(P)-bd_dom_sf"/>
</dbReference>
<keyword evidence="6" id="KW-1185">Reference proteome</keyword>
<proteinExistence type="inferred from homology"/>
<keyword evidence="2" id="KW-0560">Oxidoreductase</keyword>
<dbReference type="SUPFAM" id="SSF55347">
    <property type="entry name" value="Glyceraldehyde-3-phosphate dehydrogenase-like, C-terminal domain"/>
    <property type="match status" value="1"/>
</dbReference>
<reference evidence="5 6" key="1">
    <citation type="submission" date="2022-12" db="EMBL/GenBank/DDBJ databases">
        <title>Chromosome-level genome of Tegillarca granosa.</title>
        <authorList>
            <person name="Kim J."/>
        </authorList>
    </citation>
    <scope>NUCLEOTIDE SEQUENCE [LARGE SCALE GENOMIC DNA]</scope>
    <source>
        <strain evidence="5">Teg-2019</strain>
        <tissue evidence="5">Adductor muscle</tissue>
    </source>
</reference>
<dbReference type="PANTHER" id="PTHR42840">
    <property type="entry name" value="NAD(P)-BINDING ROSSMANN-FOLD SUPERFAMILY PROTEIN-RELATED"/>
    <property type="match status" value="1"/>
</dbReference>
<evidence type="ECO:0000313" key="5">
    <source>
        <dbReference type="EMBL" id="KAJ8314132.1"/>
    </source>
</evidence>
<dbReference type="Gene3D" id="3.40.50.720">
    <property type="entry name" value="NAD(P)-binding Rossmann-like Domain"/>
    <property type="match status" value="1"/>
</dbReference>
<dbReference type="InterPro" id="IPR055170">
    <property type="entry name" value="GFO_IDH_MocA-like_dom"/>
</dbReference>
<comment type="caution">
    <text evidence="5">The sequence shown here is derived from an EMBL/GenBank/DDBJ whole genome shotgun (WGS) entry which is preliminary data.</text>
</comment>
<protein>
    <recommendedName>
        <fullName evidence="7">Inositol 2-dehydrogenase</fullName>
    </recommendedName>
</protein>